<name>N1UBI6_9LEPT</name>
<evidence type="ECO:0000313" key="1">
    <source>
        <dbReference type="EMBL" id="EMY16462.1"/>
    </source>
</evidence>
<protein>
    <submittedName>
        <fullName evidence="1">Uncharacterized protein</fullName>
    </submittedName>
</protein>
<accession>N1UBI6</accession>
<sequence>MRITGSFQKPEVFEENNDVKNAKTKNPWLRDTDKPIVTILAQNKKRVIFLRRSGIFSNRLNPDSIKPGNCKFDIFFQSYLKHWILISL</sequence>
<dbReference type="Proteomes" id="UP000012249">
    <property type="component" value="Unassembled WGS sequence"/>
</dbReference>
<organism evidence="1 2">
    <name type="scientific">Leptospira weilii str. Ecochallenge</name>
    <dbReference type="NCBI Taxonomy" id="1049986"/>
    <lineage>
        <taxon>Bacteria</taxon>
        <taxon>Pseudomonadati</taxon>
        <taxon>Spirochaetota</taxon>
        <taxon>Spirochaetia</taxon>
        <taxon>Leptospirales</taxon>
        <taxon>Leptospiraceae</taxon>
        <taxon>Leptospira</taxon>
    </lineage>
</organism>
<reference evidence="1 2" key="1">
    <citation type="submission" date="2013-02" db="EMBL/GenBank/DDBJ databases">
        <authorList>
            <person name="Harkins D.M."/>
            <person name="Durkin A.S."/>
            <person name="Brinkac L.M."/>
            <person name="Haft D.H."/>
            <person name="Selengut J.D."/>
            <person name="Sanka R."/>
            <person name="DePew J."/>
            <person name="Purushe J."/>
            <person name="Haake D.A."/>
            <person name="Matsunaga J."/>
            <person name="Vinetz J.M."/>
            <person name="Sutton G.G."/>
            <person name="Nierman W.C."/>
            <person name="Fouts D.E."/>
        </authorList>
    </citation>
    <scope>NUCLEOTIDE SEQUENCE [LARGE SCALE GENOMIC DNA]</scope>
    <source>
        <strain evidence="1 2">Ecochallenge</strain>
    </source>
</reference>
<gene>
    <name evidence="1" type="ORF">LEP1GSC043_3255</name>
</gene>
<proteinExistence type="predicted"/>
<evidence type="ECO:0000313" key="2">
    <source>
        <dbReference type="Proteomes" id="UP000012249"/>
    </source>
</evidence>
<dbReference type="AlphaFoldDB" id="N1UBI6"/>
<comment type="caution">
    <text evidence="1">The sequence shown here is derived from an EMBL/GenBank/DDBJ whole genome shotgun (WGS) entry which is preliminary data.</text>
</comment>
<dbReference type="EMBL" id="AHMI02000014">
    <property type="protein sequence ID" value="EMY16462.1"/>
    <property type="molecule type" value="Genomic_DNA"/>
</dbReference>